<dbReference type="EMBL" id="JEMA01000778">
    <property type="protein sequence ID" value="KYF66041.1"/>
    <property type="molecule type" value="Genomic_DNA"/>
</dbReference>
<feature type="non-terminal residue" evidence="1">
    <location>
        <position position="79"/>
    </location>
</feature>
<evidence type="ECO:0000313" key="1">
    <source>
        <dbReference type="EMBL" id="KYF66041.1"/>
    </source>
</evidence>
<name>A0A150QDK0_SORCE</name>
<comment type="caution">
    <text evidence="1">The sequence shown here is derived from an EMBL/GenBank/DDBJ whole genome shotgun (WGS) entry which is preliminary data.</text>
</comment>
<protein>
    <submittedName>
        <fullName evidence="1">Uncharacterized protein</fullName>
    </submittedName>
</protein>
<gene>
    <name evidence="1" type="ORF">BE15_24425</name>
</gene>
<dbReference type="Proteomes" id="UP000075260">
    <property type="component" value="Unassembled WGS sequence"/>
</dbReference>
<accession>A0A150QDK0</accession>
<evidence type="ECO:0000313" key="2">
    <source>
        <dbReference type="Proteomes" id="UP000075260"/>
    </source>
</evidence>
<sequence length="79" mass="7763">MATGNTIGRIVGQSPVRAVPVEQANPVVVQLFRGVERLVPMWQQLEGLAQQLMSGGRGGAAAAIGGLIGGAVGGAGGVG</sequence>
<organism evidence="1 2">
    <name type="scientific">Sorangium cellulosum</name>
    <name type="common">Polyangium cellulosum</name>
    <dbReference type="NCBI Taxonomy" id="56"/>
    <lineage>
        <taxon>Bacteria</taxon>
        <taxon>Pseudomonadati</taxon>
        <taxon>Myxococcota</taxon>
        <taxon>Polyangia</taxon>
        <taxon>Polyangiales</taxon>
        <taxon>Polyangiaceae</taxon>
        <taxon>Sorangium</taxon>
    </lineage>
</organism>
<dbReference type="AlphaFoldDB" id="A0A150QDK0"/>
<proteinExistence type="predicted"/>
<reference evidence="1 2" key="1">
    <citation type="submission" date="2014-02" db="EMBL/GenBank/DDBJ databases">
        <title>The small core and large imbalanced accessory genome model reveals a collaborative survival strategy of Sorangium cellulosum strains in nature.</title>
        <authorList>
            <person name="Han K."/>
            <person name="Peng R."/>
            <person name="Blom J."/>
            <person name="Li Y.-Z."/>
        </authorList>
    </citation>
    <scope>NUCLEOTIDE SEQUENCE [LARGE SCALE GENOMIC DNA]</scope>
    <source>
        <strain evidence="1 2">So0008-312</strain>
    </source>
</reference>